<sequence>MATRRRANAAVVVDPEAVERLRHSVARHGALLRSDGRAASTTLFGEARITIHKSAAKPKPSTSGSPWYGPNRVFRFADLARHVRSPRLPGAELHEQQRRQADRRERAVEPLAVRAEPELNGHAHGRPGLPQRHGRERHGSLGLGRRPGAALPLPRRGAASLLGPDAGLDAQDALLEVVAAVVRGGGRLGGRRRGSGLHLAAGAVIAGRRAGRAQRQRVVAAAAVPEPLLRRREGRGGGGRGRGEGGGELRRHRVLSGRARRAHQHLMARTLGLPLVLDKILVSSVCVGLRWFHGALKRVYALMSLKRVYALKQCMRSWKVRRCCPSPSGPVHGHRWALVVHKRFFLRNNTISTKKRKNIGWLGEIISIAPIKQLWFDKVGPLKK</sequence>
<evidence type="ECO:0000313" key="3">
    <source>
        <dbReference type="Proteomes" id="UP000059680"/>
    </source>
</evidence>
<gene>
    <name evidence="2" type="ordered locus">Os06g0484450</name>
    <name evidence="2" type="ORF">OSNPB_060484450</name>
</gene>
<name>A0A0P0WX48_ORYSJ</name>
<feature type="region of interest" description="Disordered" evidence="1">
    <location>
        <begin position="116"/>
        <end position="148"/>
    </location>
</feature>
<evidence type="ECO:0000256" key="1">
    <source>
        <dbReference type="SAM" id="MobiDB-lite"/>
    </source>
</evidence>
<protein>
    <submittedName>
        <fullName evidence="2">Os06g0484450 protein</fullName>
    </submittedName>
</protein>
<dbReference type="InParanoid" id="A0A0P0WX48"/>
<dbReference type="EMBL" id="AP014962">
    <property type="protein sequence ID" value="BAS97823.1"/>
    <property type="molecule type" value="Genomic_DNA"/>
</dbReference>
<dbReference type="AlphaFoldDB" id="A0A0P0WX48"/>
<accession>A0A0P0WX48</accession>
<feature type="compositionally biased region" description="Basic and acidic residues" evidence="1">
    <location>
        <begin position="92"/>
        <end position="106"/>
    </location>
</feature>
<dbReference type="PaxDb" id="39947-A0A0P0WX48"/>
<reference evidence="2 3" key="3">
    <citation type="journal article" date="2013" name="Rice">
        <title>Improvement of the Oryza sativa Nipponbare reference genome using next generation sequence and optical map data.</title>
        <authorList>
            <person name="Kawahara Y."/>
            <person name="de la Bastide M."/>
            <person name="Hamilton J.P."/>
            <person name="Kanamori H."/>
            <person name="McCombie W.R."/>
            <person name="Ouyang S."/>
            <person name="Schwartz D.C."/>
            <person name="Tanaka T."/>
            <person name="Wu J."/>
            <person name="Zhou S."/>
            <person name="Childs K.L."/>
            <person name="Davidson R.M."/>
            <person name="Lin H."/>
            <person name="Quesada-Ocampo L."/>
            <person name="Vaillancourt B."/>
            <person name="Sakai H."/>
            <person name="Lee S.S."/>
            <person name="Kim J."/>
            <person name="Numa H."/>
            <person name="Itoh T."/>
            <person name="Buell C.R."/>
            <person name="Matsumoto T."/>
        </authorList>
    </citation>
    <scope>NUCLEOTIDE SEQUENCE [LARGE SCALE GENOMIC DNA]</scope>
    <source>
        <strain evidence="3">cv. Nipponbare</strain>
    </source>
</reference>
<keyword evidence="3" id="KW-1185">Reference proteome</keyword>
<dbReference type="Proteomes" id="UP000059680">
    <property type="component" value="Chromosome 6"/>
</dbReference>
<proteinExistence type="predicted"/>
<organism evidence="2 3">
    <name type="scientific">Oryza sativa subsp. japonica</name>
    <name type="common">Rice</name>
    <dbReference type="NCBI Taxonomy" id="39947"/>
    <lineage>
        <taxon>Eukaryota</taxon>
        <taxon>Viridiplantae</taxon>
        <taxon>Streptophyta</taxon>
        <taxon>Embryophyta</taxon>
        <taxon>Tracheophyta</taxon>
        <taxon>Spermatophyta</taxon>
        <taxon>Magnoliopsida</taxon>
        <taxon>Liliopsida</taxon>
        <taxon>Poales</taxon>
        <taxon>Poaceae</taxon>
        <taxon>BOP clade</taxon>
        <taxon>Oryzoideae</taxon>
        <taxon>Oryzeae</taxon>
        <taxon>Oryzinae</taxon>
        <taxon>Oryza</taxon>
        <taxon>Oryza sativa</taxon>
    </lineage>
</organism>
<dbReference type="Gramene" id="Os06t0484450-00">
    <property type="protein sequence ID" value="Os06t0484450-00"/>
    <property type="gene ID" value="Os06g0484450"/>
</dbReference>
<feature type="region of interest" description="Disordered" evidence="1">
    <location>
        <begin position="87"/>
        <end position="106"/>
    </location>
</feature>
<reference evidence="3" key="1">
    <citation type="journal article" date="2005" name="Nature">
        <title>The map-based sequence of the rice genome.</title>
        <authorList>
            <consortium name="International rice genome sequencing project (IRGSP)"/>
            <person name="Matsumoto T."/>
            <person name="Wu J."/>
            <person name="Kanamori H."/>
            <person name="Katayose Y."/>
            <person name="Fujisawa M."/>
            <person name="Namiki N."/>
            <person name="Mizuno H."/>
            <person name="Yamamoto K."/>
            <person name="Antonio B.A."/>
            <person name="Baba T."/>
            <person name="Sakata K."/>
            <person name="Nagamura Y."/>
            <person name="Aoki H."/>
            <person name="Arikawa K."/>
            <person name="Arita K."/>
            <person name="Bito T."/>
            <person name="Chiden Y."/>
            <person name="Fujitsuka N."/>
            <person name="Fukunaka R."/>
            <person name="Hamada M."/>
            <person name="Harada C."/>
            <person name="Hayashi A."/>
            <person name="Hijishita S."/>
            <person name="Honda M."/>
            <person name="Hosokawa S."/>
            <person name="Ichikawa Y."/>
            <person name="Idonuma A."/>
            <person name="Iijima M."/>
            <person name="Ikeda M."/>
            <person name="Ikeno M."/>
            <person name="Ito K."/>
            <person name="Ito S."/>
            <person name="Ito T."/>
            <person name="Ito Y."/>
            <person name="Ito Y."/>
            <person name="Iwabuchi A."/>
            <person name="Kamiya K."/>
            <person name="Karasawa W."/>
            <person name="Kurita K."/>
            <person name="Katagiri S."/>
            <person name="Kikuta A."/>
            <person name="Kobayashi H."/>
            <person name="Kobayashi N."/>
            <person name="Machita K."/>
            <person name="Maehara T."/>
            <person name="Masukawa M."/>
            <person name="Mizubayashi T."/>
            <person name="Mukai Y."/>
            <person name="Nagasaki H."/>
            <person name="Nagata Y."/>
            <person name="Naito S."/>
            <person name="Nakashima M."/>
            <person name="Nakama Y."/>
            <person name="Nakamichi Y."/>
            <person name="Nakamura M."/>
            <person name="Meguro A."/>
            <person name="Negishi M."/>
            <person name="Ohta I."/>
            <person name="Ohta T."/>
            <person name="Okamoto M."/>
            <person name="Ono N."/>
            <person name="Saji S."/>
            <person name="Sakaguchi M."/>
            <person name="Sakai K."/>
            <person name="Shibata M."/>
            <person name="Shimokawa T."/>
            <person name="Song J."/>
            <person name="Takazaki Y."/>
            <person name="Terasawa K."/>
            <person name="Tsugane M."/>
            <person name="Tsuji K."/>
            <person name="Ueda S."/>
            <person name="Waki K."/>
            <person name="Yamagata H."/>
            <person name="Yamamoto M."/>
            <person name="Yamamoto S."/>
            <person name="Yamane H."/>
            <person name="Yoshiki S."/>
            <person name="Yoshihara R."/>
            <person name="Yukawa K."/>
            <person name="Zhong H."/>
            <person name="Yano M."/>
            <person name="Yuan Q."/>
            <person name="Ouyang S."/>
            <person name="Liu J."/>
            <person name="Jones K.M."/>
            <person name="Gansberger K."/>
            <person name="Moffat K."/>
            <person name="Hill J."/>
            <person name="Bera J."/>
            <person name="Fadrosh D."/>
            <person name="Jin S."/>
            <person name="Johri S."/>
            <person name="Kim M."/>
            <person name="Overton L."/>
            <person name="Reardon M."/>
            <person name="Tsitrin T."/>
            <person name="Vuong H."/>
            <person name="Weaver B."/>
            <person name="Ciecko A."/>
            <person name="Tallon L."/>
            <person name="Jackson J."/>
            <person name="Pai G."/>
            <person name="Aken S.V."/>
            <person name="Utterback T."/>
            <person name="Reidmuller S."/>
            <person name="Feldblyum T."/>
            <person name="Hsiao J."/>
            <person name="Zismann V."/>
            <person name="Iobst S."/>
            <person name="de Vazeille A.R."/>
            <person name="Buell C.R."/>
            <person name="Ying K."/>
            <person name="Li Y."/>
            <person name="Lu T."/>
            <person name="Huang Y."/>
            <person name="Zhao Q."/>
            <person name="Feng Q."/>
            <person name="Zhang L."/>
            <person name="Zhu J."/>
            <person name="Weng Q."/>
            <person name="Mu J."/>
            <person name="Lu Y."/>
            <person name="Fan D."/>
            <person name="Liu Y."/>
            <person name="Guan J."/>
            <person name="Zhang Y."/>
            <person name="Yu S."/>
            <person name="Liu X."/>
            <person name="Zhang Y."/>
            <person name="Hong G."/>
            <person name="Han B."/>
            <person name="Choisne N."/>
            <person name="Demange N."/>
            <person name="Orjeda G."/>
            <person name="Samain S."/>
            <person name="Cattolico L."/>
            <person name="Pelletier E."/>
            <person name="Couloux A."/>
            <person name="Segurens B."/>
            <person name="Wincker P."/>
            <person name="D'Hont A."/>
            <person name="Scarpelli C."/>
            <person name="Weissenbach J."/>
            <person name="Salanoubat M."/>
            <person name="Quetier F."/>
            <person name="Yu Y."/>
            <person name="Kim H.R."/>
            <person name="Rambo T."/>
            <person name="Currie J."/>
            <person name="Collura K."/>
            <person name="Luo M."/>
            <person name="Yang T."/>
            <person name="Ammiraju J.S.S."/>
            <person name="Engler F."/>
            <person name="Soderlund C."/>
            <person name="Wing R.A."/>
            <person name="Palmer L.E."/>
            <person name="de la Bastide M."/>
            <person name="Spiegel L."/>
            <person name="Nascimento L."/>
            <person name="Zutavern T."/>
            <person name="O'Shaughnessy A."/>
            <person name="Dike S."/>
            <person name="Dedhia N."/>
            <person name="Preston R."/>
            <person name="Balija V."/>
            <person name="McCombie W.R."/>
            <person name="Chow T."/>
            <person name="Chen H."/>
            <person name="Chung M."/>
            <person name="Chen C."/>
            <person name="Shaw J."/>
            <person name="Wu H."/>
            <person name="Hsiao K."/>
            <person name="Chao Y."/>
            <person name="Chu M."/>
            <person name="Cheng C."/>
            <person name="Hour A."/>
            <person name="Lee P."/>
            <person name="Lin S."/>
            <person name="Lin Y."/>
            <person name="Liou J."/>
            <person name="Liu S."/>
            <person name="Hsing Y."/>
            <person name="Raghuvanshi S."/>
            <person name="Mohanty A."/>
            <person name="Bharti A.K."/>
            <person name="Gaur A."/>
            <person name="Gupta V."/>
            <person name="Kumar D."/>
            <person name="Ravi V."/>
            <person name="Vij S."/>
            <person name="Kapur A."/>
            <person name="Khurana P."/>
            <person name="Khurana P."/>
            <person name="Khurana J.P."/>
            <person name="Tyagi A.K."/>
            <person name="Gaikwad K."/>
            <person name="Singh A."/>
            <person name="Dalal V."/>
            <person name="Srivastava S."/>
            <person name="Dixit A."/>
            <person name="Pal A.K."/>
            <person name="Ghazi I.A."/>
            <person name="Yadav M."/>
            <person name="Pandit A."/>
            <person name="Bhargava A."/>
            <person name="Sureshbabu K."/>
            <person name="Batra K."/>
            <person name="Sharma T.R."/>
            <person name="Mohapatra T."/>
            <person name="Singh N.K."/>
            <person name="Messing J."/>
            <person name="Nelson A.B."/>
            <person name="Fuks G."/>
            <person name="Kavchok S."/>
            <person name="Keizer G."/>
            <person name="Linton E."/>
            <person name="Llaca V."/>
            <person name="Song R."/>
            <person name="Tanyolac B."/>
            <person name="Young S."/>
            <person name="Ho-Il K."/>
            <person name="Hahn J.H."/>
            <person name="Sangsakoo G."/>
            <person name="Vanavichit A."/>
            <person name="de Mattos Luiz.A.T."/>
            <person name="Zimmer P.D."/>
            <person name="Malone G."/>
            <person name="Dellagostin O."/>
            <person name="de Oliveira A.C."/>
            <person name="Bevan M."/>
            <person name="Bancroft I."/>
            <person name="Minx P."/>
            <person name="Cordum H."/>
            <person name="Wilson R."/>
            <person name="Cheng Z."/>
            <person name="Jin W."/>
            <person name="Jiang J."/>
            <person name="Leong S.A."/>
            <person name="Iwama H."/>
            <person name="Gojobori T."/>
            <person name="Itoh T."/>
            <person name="Niimura Y."/>
            <person name="Fujii Y."/>
            <person name="Habara T."/>
            <person name="Sakai H."/>
            <person name="Sato Y."/>
            <person name="Wilson G."/>
            <person name="Kumar K."/>
            <person name="McCouch S."/>
            <person name="Juretic N."/>
            <person name="Hoen D."/>
            <person name="Wright S."/>
            <person name="Bruskiewich R."/>
            <person name="Bureau T."/>
            <person name="Miyao A."/>
            <person name="Hirochika H."/>
            <person name="Nishikawa T."/>
            <person name="Kadowaki K."/>
            <person name="Sugiura M."/>
            <person name="Burr B."/>
            <person name="Sasaki T."/>
        </authorList>
    </citation>
    <scope>NUCLEOTIDE SEQUENCE [LARGE SCALE GENOMIC DNA]</scope>
    <source>
        <strain evidence="3">cv. Nipponbare</strain>
    </source>
</reference>
<reference evidence="2 3" key="2">
    <citation type="journal article" date="2013" name="Plant Cell Physiol.">
        <title>Rice Annotation Project Database (RAP-DB): an integrative and interactive database for rice genomics.</title>
        <authorList>
            <person name="Sakai H."/>
            <person name="Lee S.S."/>
            <person name="Tanaka T."/>
            <person name="Numa H."/>
            <person name="Kim J."/>
            <person name="Kawahara Y."/>
            <person name="Wakimoto H."/>
            <person name="Yang C.C."/>
            <person name="Iwamoto M."/>
            <person name="Abe T."/>
            <person name="Yamada Y."/>
            <person name="Muto A."/>
            <person name="Inokuchi H."/>
            <person name="Ikemura T."/>
            <person name="Matsumoto T."/>
            <person name="Sasaki T."/>
            <person name="Itoh T."/>
        </authorList>
    </citation>
    <scope>NUCLEOTIDE SEQUENCE [LARGE SCALE GENOMIC DNA]</scope>
    <source>
        <strain evidence="3">cv. Nipponbare</strain>
    </source>
</reference>
<evidence type="ECO:0000313" key="2">
    <source>
        <dbReference type="EMBL" id="BAS97823.1"/>
    </source>
</evidence>